<name>A0A0E0P4J0_ORYRU</name>
<feature type="region of interest" description="Disordered" evidence="1">
    <location>
        <begin position="104"/>
        <end position="123"/>
    </location>
</feature>
<feature type="compositionally biased region" description="Polar residues" evidence="1">
    <location>
        <begin position="111"/>
        <end position="121"/>
    </location>
</feature>
<reference evidence="3" key="1">
    <citation type="submission" date="2013-06" db="EMBL/GenBank/DDBJ databases">
        <authorList>
            <person name="Zhao Q."/>
        </authorList>
    </citation>
    <scope>NUCLEOTIDE SEQUENCE</scope>
    <source>
        <strain evidence="3">cv. W1943</strain>
    </source>
</reference>
<sequence>MPSATIPKRYGVKGWGRKGFATPTPFATVPIRYGVGLRAQPSLWTPFTIPKPFAKIPMKYGVKGWGRKGFVAPMPFATVSIRYGVKGWGRKLVKSKQGGFEANLASGHLSPPQSLRQNTNKGWGRKGFARPMPFATIPIRYGVKGWERKLVKSKLGGFEANLASGHLSPHPHPSPQYQ</sequence>
<accession>A0A0E0P4J0</accession>
<protein>
    <submittedName>
        <fullName evidence="2">Uncharacterized protein</fullName>
    </submittedName>
</protein>
<reference evidence="2" key="2">
    <citation type="submission" date="2015-06" db="UniProtKB">
        <authorList>
            <consortium name="EnsemblPlants"/>
        </authorList>
    </citation>
    <scope>IDENTIFICATION</scope>
</reference>
<dbReference type="OMA" id="WTPFTIP"/>
<dbReference type="Gramene" id="ORUFI04G00740.1">
    <property type="protein sequence ID" value="ORUFI04G00740.1"/>
    <property type="gene ID" value="ORUFI04G00740"/>
</dbReference>
<keyword evidence="3" id="KW-1185">Reference proteome</keyword>
<dbReference type="AlphaFoldDB" id="A0A0E0P4J0"/>
<proteinExistence type="predicted"/>
<evidence type="ECO:0000313" key="3">
    <source>
        <dbReference type="Proteomes" id="UP000008022"/>
    </source>
</evidence>
<dbReference type="HOGENOM" id="CLU_1512969_0_0_1"/>
<dbReference type="EnsemblPlants" id="ORUFI04G00740.1">
    <property type="protein sequence ID" value="ORUFI04G00740.1"/>
    <property type="gene ID" value="ORUFI04G00740"/>
</dbReference>
<organism evidence="2 3">
    <name type="scientific">Oryza rufipogon</name>
    <name type="common">Brownbeard rice</name>
    <name type="synonym">Asian wild rice</name>
    <dbReference type="NCBI Taxonomy" id="4529"/>
    <lineage>
        <taxon>Eukaryota</taxon>
        <taxon>Viridiplantae</taxon>
        <taxon>Streptophyta</taxon>
        <taxon>Embryophyta</taxon>
        <taxon>Tracheophyta</taxon>
        <taxon>Spermatophyta</taxon>
        <taxon>Magnoliopsida</taxon>
        <taxon>Liliopsida</taxon>
        <taxon>Poales</taxon>
        <taxon>Poaceae</taxon>
        <taxon>BOP clade</taxon>
        <taxon>Oryzoideae</taxon>
        <taxon>Oryzeae</taxon>
        <taxon>Oryzinae</taxon>
        <taxon>Oryza</taxon>
    </lineage>
</organism>
<dbReference type="Proteomes" id="UP000008022">
    <property type="component" value="Unassembled WGS sequence"/>
</dbReference>
<evidence type="ECO:0000256" key="1">
    <source>
        <dbReference type="SAM" id="MobiDB-lite"/>
    </source>
</evidence>
<evidence type="ECO:0000313" key="2">
    <source>
        <dbReference type="EnsemblPlants" id="ORUFI04G00740.1"/>
    </source>
</evidence>